<dbReference type="PANTHER" id="PTHR32009">
    <property type="entry name" value="TMV RESISTANCE PROTEIN N-LIKE"/>
    <property type="match status" value="1"/>
</dbReference>
<dbReference type="PANTHER" id="PTHR32009:SF39">
    <property type="entry name" value="TIR DOMAIN-CONTAINING PROTEIN"/>
    <property type="match status" value="1"/>
</dbReference>
<dbReference type="SUPFAM" id="SSF56219">
    <property type="entry name" value="DNase I-like"/>
    <property type="match status" value="1"/>
</dbReference>
<dbReference type="PROSITE" id="PS50104">
    <property type="entry name" value="TIR"/>
    <property type="match status" value="1"/>
</dbReference>
<dbReference type="EMBL" id="QGNW01002497">
    <property type="protein sequence ID" value="RVW19352.1"/>
    <property type="molecule type" value="Genomic_DNA"/>
</dbReference>
<keyword evidence="3" id="KW-0520">NAD</keyword>
<gene>
    <name evidence="6" type="ORF">CK203_090394</name>
</gene>
<accession>A0A438C7Y1</accession>
<comment type="catalytic activity">
    <reaction evidence="4">
        <text>NAD(+) + H2O = ADP-D-ribose + nicotinamide + H(+)</text>
        <dbReference type="Rhea" id="RHEA:16301"/>
        <dbReference type="ChEBI" id="CHEBI:15377"/>
        <dbReference type="ChEBI" id="CHEBI:15378"/>
        <dbReference type="ChEBI" id="CHEBI:17154"/>
        <dbReference type="ChEBI" id="CHEBI:57540"/>
        <dbReference type="ChEBI" id="CHEBI:57967"/>
        <dbReference type="EC" id="3.2.2.6"/>
    </reaction>
    <physiologicalReaction direction="left-to-right" evidence="4">
        <dbReference type="Rhea" id="RHEA:16302"/>
    </physiologicalReaction>
</comment>
<organism evidence="6 7">
    <name type="scientific">Vitis vinifera</name>
    <name type="common">Grape</name>
    <dbReference type="NCBI Taxonomy" id="29760"/>
    <lineage>
        <taxon>Eukaryota</taxon>
        <taxon>Viridiplantae</taxon>
        <taxon>Streptophyta</taxon>
        <taxon>Embryophyta</taxon>
        <taxon>Tracheophyta</taxon>
        <taxon>Spermatophyta</taxon>
        <taxon>Magnoliopsida</taxon>
        <taxon>eudicotyledons</taxon>
        <taxon>Gunneridae</taxon>
        <taxon>Pentapetalae</taxon>
        <taxon>rosids</taxon>
        <taxon>Vitales</taxon>
        <taxon>Vitaceae</taxon>
        <taxon>Viteae</taxon>
        <taxon>Vitis</taxon>
    </lineage>
</organism>
<keyword evidence="2" id="KW-0378">Hydrolase</keyword>
<dbReference type="Gene3D" id="3.40.50.10140">
    <property type="entry name" value="Toll/interleukin-1 receptor homology (TIR) domain"/>
    <property type="match status" value="1"/>
</dbReference>
<evidence type="ECO:0000259" key="5">
    <source>
        <dbReference type="PROSITE" id="PS50104"/>
    </source>
</evidence>
<dbReference type="AlphaFoldDB" id="A0A438C7Y1"/>
<evidence type="ECO:0000256" key="3">
    <source>
        <dbReference type="ARBA" id="ARBA00023027"/>
    </source>
</evidence>
<protein>
    <recommendedName>
        <fullName evidence="1">ADP-ribosyl cyclase/cyclic ADP-ribose hydrolase</fullName>
        <ecNumber evidence="1">3.2.2.6</ecNumber>
    </recommendedName>
</protein>
<evidence type="ECO:0000256" key="4">
    <source>
        <dbReference type="ARBA" id="ARBA00047304"/>
    </source>
</evidence>
<dbReference type="InterPro" id="IPR035897">
    <property type="entry name" value="Toll_tir_struct_dom_sf"/>
</dbReference>
<evidence type="ECO:0000256" key="1">
    <source>
        <dbReference type="ARBA" id="ARBA00011982"/>
    </source>
</evidence>
<comment type="caution">
    <text evidence="6">The sequence shown here is derived from an EMBL/GenBank/DDBJ whole genome shotgun (WGS) entry which is preliminary data.</text>
</comment>
<dbReference type="Pfam" id="PF01582">
    <property type="entry name" value="TIR"/>
    <property type="match status" value="1"/>
</dbReference>
<dbReference type="GO" id="GO:0061809">
    <property type="term" value="F:NAD+ nucleosidase activity, cyclic ADP-ribose generating"/>
    <property type="evidence" value="ECO:0007669"/>
    <property type="project" value="UniProtKB-EC"/>
</dbReference>
<reference evidence="6 7" key="1">
    <citation type="journal article" date="2018" name="PLoS Genet.">
        <title>Population sequencing reveals clonal diversity and ancestral inbreeding in the grapevine cultivar Chardonnay.</title>
        <authorList>
            <person name="Roach M.J."/>
            <person name="Johnson D.L."/>
            <person name="Bohlmann J."/>
            <person name="van Vuuren H.J."/>
            <person name="Jones S.J."/>
            <person name="Pretorius I.S."/>
            <person name="Schmidt S.A."/>
            <person name="Borneman A.R."/>
        </authorList>
    </citation>
    <scope>NUCLEOTIDE SEQUENCE [LARGE SCALE GENOMIC DNA]</scope>
    <source>
        <strain evidence="7">cv. Chardonnay</strain>
        <tissue evidence="6">Leaf</tissue>
    </source>
</reference>
<sequence length="670" mass="76123">MLVEGCDEEIYLLLSKLRKKVGSKTSCKGRKKKSVSVSHFERELRRGASEGILIFWDNRVLDLPELKCGGFTISSSFRNVEDGFVWLFTGDFNSVRFPRERRKEVNLMAKMRRFYEVIEELRLKDLLLSDCAFQCALPKIVSDHYPITLEGGGVKRGKTLFRFENMWLLSNGFKELVRKWWTEYLVTRNTSHCLDETLKALKKDLIGGMAYQTLLTKNGDWRPSLGNLQFRVLEKDRPRSLEKPFFGRKEELKDFRLINLVGGLYKLFAKVLANRLKSAMRKLVSDSQQAIIQGRHILDAALISNEAMDSRLKVNIPGLLLKLDIEKVRVLEDVASAMGYRVRKLSTSYLGLPLGFKDEWVSNSWEGSGELGCWNPHFPKYFNDWELEKVEGLFLKRHPLWVLHSSIKRNLLNWHDVFVGKKREKAWRAALLFVQKGINVFIDDKKLKVGQAITPALVTAIENSTASVGLLSEIYASSSWCLGELVKMSADGADWRDALRQVANLSVVGIQGIGALIELIDPDDDAIVRDLTQLASEISALMKLIGPLDDAVVPSRADKRLQRRMEEVRSISSDHAFWGLTRSTTIKARLRAKQVLIVLHYSCEDVFHGSPATIFCESKLSDLRSCEVGRIGNPLNWGDGVVRKVVLAEVVGEEAGKGKTLRMEDFEDRR</sequence>
<dbReference type="InterPro" id="IPR036691">
    <property type="entry name" value="Endo/exonu/phosph_ase_sf"/>
</dbReference>
<dbReference type="GO" id="GO:0007165">
    <property type="term" value="P:signal transduction"/>
    <property type="evidence" value="ECO:0007669"/>
    <property type="project" value="InterPro"/>
</dbReference>
<dbReference type="Proteomes" id="UP000288805">
    <property type="component" value="Unassembled WGS sequence"/>
</dbReference>
<dbReference type="InterPro" id="IPR000157">
    <property type="entry name" value="TIR_dom"/>
</dbReference>
<feature type="domain" description="TIR" evidence="5">
    <location>
        <begin position="413"/>
        <end position="536"/>
    </location>
</feature>
<evidence type="ECO:0000313" key="7">
    <source>
        <dbReference type="Proteomes" id="UP000288805"/>
    </source>
</evidence>
<dbReference type="EC" id="3.2.2.6" evidence="1"/>
<dbReference type="SUPFAM" id="SSF52200">
    <property type="entry name" value="Toll/Interleukin receptor TIR domain"/>
    <property type="match status" value="1"/>
</dbReference>
<name>A0A438C7Y1_VITVI</name>
<proteinExistence type="predicted"/>
<evidence type="ECO:0000256" key="2">
    <source>
        <dbReference type="ARBA" id="ARBA00022801"/>
    </source>
</evidence>
<evidence type="ECO:0000313" key="6">
    <source>
        <dbReference type="EMBL" id="RVW19352.1"/>
    </source>
</evidence>